<dbReference type="InterPro" id="IPR002994">
    <property type="entry name" value="Surf1/Shy1"/>
</dbReference>
<proteinExistence type="inferred from homology"/>
<keyword evidence="5 6" id="KW-0472">Membrane</keyword>
<dbReference type="PROSITE" id="PS50895">
    <property type="entry name" value="SURF1"/>
    <property type="match status" value="1"/>
</dbReference>
<sequence>MRRIWAPLIFGIVGCAILIGLGVWQIKRLAWKESMLAEMQSRIDAAPVPLPAQVDPSMKYDPVWVNGTTSGPEIMVVSGSRETGGGYQVITAFDTDDGPRILLDRGFLPEDHRREKRPPVALTVVGNLHWPAEKSSTTPDPNLDENIWFARDVPAMARALGTEPIMVVAAEIRGDTQGITPVPLGVEGIPNNHLEYAVTWFMLAAVWAGMTVGLIWRIRRKQY</sequence>
<evidence type="ECO:0000256" key="6">
    <source>
        <dbReference type="RuleBase" id="RU363076"/>
    </source>
</evidence>
<evidence type="ECO:0000256" key="3">
    <source>
        <dbReference type="ARBA" id="ARBA00022692"/>
    </source>
</evidence>
<dbReference type="InterPro" id="IPR045214">
    <property type="entry name" value="Surf1/Surf4"/>
</dbReference>
<dbReference type="PANTHER" id="PTHR23427">
    <property type="entry name" value="SURFEIT LOCUS PROTEIN"/>
    <property type="match status" value="1"/>
</dbReference>
<dbReference type="Pfam" id="PF02104">
    <property type="entry name" value="SURF1"/>
    <property type="match status" value="1"/>
</dbReference>
<accession>A0ABW4R933</accession>
<dbReference type="RefSeq" id="WP_379143363.1">
    <property type="nucleotide sequence ID" value="NZ_JBHUEN010000043.1"/>
</dbReference>
<dbReference type="PROSITE" id="PS51257">
    <property type="entry name" value="PROKAR_LIPOPROTEIN"/>
    <property type="match status" value="1"/>
</dbReference>
<keyword evidence="4 6" id="KW-1133">Transmembrane helix</keyword>
<keyword evidence="3 6" id="KW-0812">Transmembrane</keyword>
<evidence type="ECO:0000313" key="7">
    <source>
        <dbReference type="EMBL" id="MFD1882625.1"/>
    </source>
</evidence>
<evidence type="ECO:0000256" key="2">
    <source>
        <dbReference type="ARBA" id="ARBA00007165"/>
    </source>
</evidence>
<name>A0ABW4R933_9RHOB</name>
<keyword evidence="6" id="KW-1003">Cell membrane</keyword>
<feature type="transmembrane region" description="Helical" evidence="6">
    <location>
        <begin position="197"/>
        <end position="216"/>
    </location>
</feature>
<dbReference type="CDD" id="cd06662">
    <property type="entry name" value="SURF1"/>
    <property type="match status" value="1"/>
</dbReference>
<evidence type="ECO:0000256" key="4">
    <source>
        <dbReference type="ARBA" id="ARBA00022989"/>
    </source>
</evidence>
<keyword evidence="8" id="KW-1185">Reference proteome</keyword>
<dbReference type="PANTHER" id="PTHR23427:SF2">
    <property type="entry name" value="SURFEIT LOCUS PROTEIN 1"/>
    <property type="match status" value="1"/>
</dbReference>
<organism evidence="7 8">
    <name type="scientific">Paracoccus pacificus</name>
    <dbReference type="NCBI Taxonomy" id="1463598"/>
    <lineage>
        <taxon>Bacteria</taxon>
        <taxon>Pseudomonadati</taxon>
        <taxon>Pseudomonadota</taxon>
        <taxon>Alphaproteobacteria</taxon>
        <taxon>Rhodobacterales</taxon>
        <taxon>Paracoccaceae</taxon>
        <taxon>Paracoccus</taxon>
    </lineage>
</organism>
<evidence type="ECO:0000256" key="1">
    <source>
        <dbReference type="ARBA" id="ARBA00004370"/>
    </source>
</evidence>
<reference evidence="8" key="1">
    <citation type="journal article" date="2019" name="Int. J. Syst. Evol. Microbiol.">
        <title>The Global Catalogue of Microorganisms (GCM) 10K type strain sequencing project: providing services to taxonomists for standard genome sequencing and annotation.</title>
        <authorList>
            <consortium name="The Broad Institute Genomics Platform"/>
            <consortium name="The Broad Institute Genome Sequencing Center for Infectious Disease"/>
            <person name="Wu L."/>
            <person name="Ma J."/>
        </authorList>
    </citation>
    <scope>NUCLEOTIDE SEQUENCE [LARGE SCALE GENOMIC DNA]</scope>
    <source>
        <strain evidence="8">CCUG 56029</strain>
    </source>
</reference>
<protein>
    <recommendedName>
        <fullName evidence="6">SURF1-like protein</fullName>
    </recommendedName>
</protein>
<dbReference type="Proteomes" id="UP001597213">
    <property type="component" value="Unassembled WGS sequence"/>
</dbReference>
<comment type="subcellular location">
    <subcellularLocation>
        <location evidence="6">Cell membrane</location>
        <topology evidence="6">Multi-pass membrane protein</topology>
    </subcellularLocation>
    <subcellularLocation>
        <location evidence="1">Membrane</location>
    </subcellularLocation>
</comment>
<comment type="caution">
    <text evidence="7">The sequence shown here is derived from an EMBL/GenBank/DDBJ whole genome shotgun (WGS) entry which is preliminary data.</text>
</comment>
<evidence type="ECO:0000256" key="5">
    <source>
        <dbReference type="ARBA" id="ARBA00023136"/>
    </source>
</evidence>
<evidence type="ECO:0000313" key="8">
    <source>
        <dbReference type="Proteomes" id="UP001597213"/>
    </source>
</evidence>
<feature type="transmembrane region" description="Helical" evidence="6">
    <location>
        <begin position="7"/>
        <end position="26"/>
    </location>
</feature>
<dbReference type="EMBL" id="JBHUEN010000043">
    <property type="protein sequence ID" value="MFD1882625.1"/>
    <property type="molecule type" value="Genomic_DNA"/>
</dbReference>
<comment type="similarity">
    <text evidence="2 6">Belongs to the SURF1 family.</text>
</comment>
<gene>
    <name evidence="7" type="ORF">ACFSCT_12955</name>
</gene>